<evidence type="ECO:0000256" key="2">
    <source>
        <dbReference type="ARBA" id="ARBA00012943"/>
    </source>
</evidence>
<dbReference type="PANTHER" id="PTHR10160">
    <property type="entry name" value="NAD(P) TRANSHYDROGENASE"/>
    <property type="match status" value="1"/>
</dbReference>
<dbReference type="GO" id="GO:0050661">
    <property type="term" value="F:NADP binding"/>
    <property type="evidence" value="ECO:0007669"/>
    <property type="project" value="TreeGrafter"/>
</dbReference>
<keyword evidence="6" id="KW-0521">NADP</keyword>
<evidence type="ECO:0000256" key="3">
    <source>
        <dbReference type="ARBA" id="ARBA00022475"/>
    </source>
</evidence>
<gene>
    <name evidence="14" type="ORF">METZ01_LOCUS325366</name>
</gene>
<protein>
    <recommendedName>
        <fullName evidence="2">proton-translocating NAD(P)(+) transhydrogenase</fullName>
        <ecNumber evidence="2">7.1.1.1</ecNumber>
    </recommendedName>
</protein>
<evidence type="ECO:0000256" key="12">
    <source>
        <dbReference type="SAM" id="Phobius"/>
    </source>
</evidence>
<evidence type="ECO:0000259" key="13">
    <source>
        <dbReference type="Pfam" id="PF12769"/>
    </source>
</evidence>
<evidence type="ECO:0000256" key="9">
    <source>
        <dbReference type="ARBA" id="ARBA00023027"/>
    </source>
</evidence>
<keyword evidence="4" id="KW-0997">Cell inner membrane</keyword>
<proteinExistence type="predicted"/>
<keyword evidence="9" id="KW-0520">NAD</keyword>
<evidence type="ECO:0000256" key="4">
    <source>
        <dbReference type="ARBA" id="ARBA00022519"/>
    </source>
</evidence>
<organism evidence="14">
    <name type="scientific">marine metagenome</name>
    <dbReference type="NCBI Taxonomy" id="408172"/>
    <lineage>
        <taxon>unclassified sequences</taxon>
        <taxon>metagenomes</taxon>
        <taxon>ecological metagenomes</taxon>
    </lineage>
</organism>
<keyword evidence="5 12" id="KW-0812">Transmembrane</keyword>
<feature type="domain" description="NAD(P) transhydrogenase alpha subunit C-terminal" evidence="13">
    <location>
        <begin position="7"/>
        <end position="90"/>
    </location>
</feature>
<evidence type="ECO:0000256" key="11">
    <source>
        <dbReference type="ARBA" id="ARBA00048202"/>
    </source>
</evidence>
<comment type="catalytic activity">
    <reaction evidence="11">
        <text>NAD(+) + NADPH + H(+)(in) = NADH + NADP(+) + H(+)(out)</text>
        <dbReference type="Rhea" id="RHEA:47992"/>
        <dbReference type="ChEBI" id="CHEBI:15378"/>
        <dbReference type="ChEBI" id="CHEBI:57540"/>
        <dbReference type="ChEBI" id="CHEBI:57783"/>
        <dbReference type="ChEBI" id="CHEBI:57945"/>
        <dbReference type="ChEBI" id="CHEBI:58349"/>
        <dbReference type="EC" id="7.1.1.1"/>
    </reaction>
</comment>
<dbReference type="InterPro" id="IPR024605">
    <property type="entry name" value="NADP_transhyd_a_C"/>
</dbReference>
<dbReference type="Pfam" id="PF12769">
    <property type="entry name" value="PNTB_4TM"/>
    <property type="match status" value="1"/>
</dbReference>
<keyword evidence="8 12" id="KW-1133">Transmembrane helix</keyword>
<accession>A0A382PKL3</accession>
<evidence type="ECO:0000256" key="1">
    <source>
        <dbReference type="ARBA" id="ARBA00004429"/>
    </source>
</evidence>
<evidence type="ECO:0000256" key="8">
    <source>
        <dbReference type="ARBA" id="ARBA00022989"/>
    </source>
</evidence>
<dbReference type="EMBL" id="UINC01107271">
    <property type="protein sequence ID" value="SVC72512.1"/>
    <property type="molecule type" value="Genomic_DNA"/>
</dbReference>
<comment type="subcellular location">
    <subcellularLocation>
        <location evidence="1">Cell inner membrane</location>
        <topology evidence="1">Multi-pass membrane protein</topology>
    </subcellularLocation>
</comment>
<sequence>MDLISLIIIFALSLFIGYEVITKVPPTLHTPLMSGSNAISGIVIVGAIIIASNANGLLSTILSVFAVILATINVVGGFMVTDRMLAMFKKSKSKEKLC</sequence>
<keyword evidence="10 12" id="KW-0472">Membrane</keyword>
<dbReference type="GO" id="GO:0005886">
    <property type="term" value="C:plasma membrane"/>
    <property type="evidence" value="ECO:0007669"/>
    <property type="project" value="UniProtKB-SubCell"/>
</dbReference>
<keyword evidence="7" id="KW-1278">Translocase</keyword>
<dbReference type="PANTHER" id="PTHR10160:SF19">
    <property type="entry name" value="PROTON-TRANSLOCATING NAD(P)(+) TRANSHYDROGENASE"/>
    <property type="match status" value="1"/>
</dbReference>
<reference evidence="14" key="1">
    <citation type="submission" date="2018-05" db="EMBL/GenBank/DDBJ databases">
        <authorList>
            <person name="Lanie J.A."/>
            <person name="Ng W.-L."/>
            <person name="Kazmierczak K.M."/>
            <person name="Andrzejewski T.M."/>
            <person name="Davidsen T.M."/>
            <person name="Wayne K.J."/>
            <person name="Tettelin H."/>
            <person name="Glass J.I."/>
            <person name="Rusch D."/>
            <person name="Podicherti R."/>
            <person name="Tsui H.-C.T."/>
            <person name="Winkler M.E."/>
        </authorList>
    </citation>
    <scope>NUCLEOTIDE SEQUENCE</scope>
</reference>
<name>A0A382PKL3_9ZZZZ</name>
<feature type="transmembrane region" description="Helical" evidence="12">
    <location>
        <begin position="6"/>
        <end position="25"/>
    </location>
</feature>
<evidence type="ECO:0000256" key="5">
    <source>
        <dbReference type="ARBA" id="ARBA00022692"/>
    </source>
</evidence>
<evidence type="ECO:0000256" key="6">
    <source>
        <dbReference type="ARBA" id="ARBA00022857"/>
    </source>
</evidence>
<feature type="transmembrane region" description="Helical" evidence="12">
    <location>
        <begin position="32"/>
        <end position="51"/>
    </location>
</feature>
<dbReference type="GO" id="GO:0006740">
    <property type="term" value="P:NADPH regeneration"/>
    <property type="evidence" value="ECO:0007669"/>
    <property type="project" value="TreeGrafter"/>
</dbReference>
<dbReference type="EC" id="7.1.1.1" evidence="2"/>
<evidence type="ECO:0000256" key="7">
    <source>
        <dbReference type="ARBA" id="ARBA00022967"/>
    </source>
</evidence>
<evidence type="ECO:0000313" key="14">
    <source>
        <dbReference type="EMBL" id="SVC72512.1"/>
    </source>
</evidence>
<dbReference type="GO" id="GO:0008750">
    <property type="term" value="F:proton-translocating NAD(P)+ transhydrogenase activity"/>
    <property type="evidence" value="ECO:0007669"/>
    <property type="project" value="UniProtKB-EC"/>
</dbReference>
<evidence type="ECO:0000256" key="10">
    <source>
        <dbReference type="ARBA" id="ARBA00023136"/>
    </source>
</evidence>
<dbReference type="AlphaFoldDB" id="A0A382PKL3"/>
<keyword evidence="3" id="KW-1003">Cell membrane</keyword>
<feature type="transmembrane region" description="Helical" evidence="12">
    <location>
        <begin position="57"/>
        <end position="80"/>
    </location>
</feature>